<proteinExistence type="predicted"/>
<accession>A0A1E5VP87</accession>
<dbReference type="PANTHER" id="PTHR34968">
    <property type="entry name" value="AUGMIN SUBUNIT 5"/>
    <property type="match status" value="1"/>
</dbReference>
<dbReference type="Proteomes" id="UP000095767">
    <property type="component" value="Unassembled WGS sequence"/>
</dbReference>
<evidence type="ECO:0000313" key="1">
    <source>
        <dbReference type="EMBL" id="OEL26955.1"/>
    </source>
</evidence>
<comment type="caution">
    <text evidence="1">The sequence shown here is derived from an EMBL/GenBank/DDBJ whole genome shotgun (WGS) entry which is preliminary data.</text>
</comment>
<protein>
    <submittedName>
        <fullName evidence="1">Uncharacterized protein</fullName>
    </submittedName>
</protein>
<dbReference type="InterPro" id="IPR044706">
    <property type="entry name" value="AUG5_plant"/>
</dbReference>
<dbReference type="AlphaFoldDB" id="A0A1E5VP87"/>
<reference evidence="1 2" key="1">
    <citation type="submission" date="2016-09" db="EMBL/GenBank/DDBJ databases">
        <title>The draft genome of Dichanthelium oligosanthes: A C3 panicoid grass species.</title>
        <authorList>
            <person name="Studer A.J."/>
            <person name="Schnable J.C."/>
            <person name="Brutnell T.P."/>
        </authorList>
    </citation>
    <scope>NUCLEOTIDE SEQUENCE [LARGE SCALE GENOMIC DNA]</scope>
    <source>
        <strain evidence="2">cv. Kellogg 1175</strain>
        <tissue evidence="1">Leaf</tissue>
    </source>
</reference>
<dbReference type="EMBL" id="LWDX02033621">
    <property type="protein sequence ID" value="OEL26955.1"/>
    <property type="molecule type" value="Genomic_DNA"/>
</dbReference>
<gene>
    <name evidence="1" type="ORF">BAE44_0012028</name>
</gene>
<dbReference type="OrthoDB" id="2019614at2759"/>
<name>A0A1E5VP87_9POAL</name>
<dbReference type="STRING" id="888268.A0A1E5VP87"/>
<organism evidence="1 2">
    <name type="scientific">Dichanthelium oligosanthes</name>
    <dbReference type="NCBI Taxonomy" id="888268"/>
    <lineage>
        <taxon>Eukaryota</taxon>
        <taxon>Viridiplantae</taxon>
        <taxon>Streptophyta</taxon>
        <taxon>Embryophyta</taxon>
        <taxon>Tracheophyta</taxon>
        <taxon>Spermatophyta</taxon>
        <taxon>Magnoliopsida</taxon>
        <taxon>Liliopsida</taxon>
        <taxon>Poales</taxon>
        <taxon>Poaceae</taxon>
        <taxon>PACMAD clade</taxon>
        <taxon>Panicoideae</taxon>
        <taxon>Panicodae</taxon>
        <taxon>Paniceae</taxon>
        <taxon>Dichantheliinae</taxon>
        <taxon>Dichanthelium</taxon>
    </lineage>
</organism>
<keyword evidence="2" id="KW-1185">Reference proteome</keyword>
<evidence type="ECO:0000313" key="2">
    <source>
        <dbReference type="Proteomes" id="UP000095767"/>
    </source>
</evidence>
<sequence length="145" mass="16219">MKSNRPPEDFVETAGERSIWKACETFAADMIETIRSSFLAFEGSGINSSCQLDAGKLDIDLDGEIPTDVIMVYGNGKTGSQLSTRGTYDQLLERQEVKKLPTGNTSQNVTNSGRYLEIFFWKSHPTMKSIFVLFDKLNGIYNAYI</sequence>
<dbReference type="PANTHER" id="PTHR34968:SF1">
    <property type="entry name" value="AUGMIN SUBUNIT 5"/>
    <property type="match status" value="1"/>
</dbReference>
<dbReference type="GO" id="GO:0005876">
    <property type="term" value="C:spindle microtubule"/>
    <property type="evidence" value="ECO:0007669"/>
    <property type="project" value="InterPro"/>
</dbReference>